<comment type="similarity">
    <text evidence="9">Belongs to the 'phage' integrase family. XerC subfamily.</text>
</comment>
<dbReference type="GO" id="GO:0003677">
    <property type="term" value="F:DNA binding"/>
    <property type="evidence" value="ECO:0007669"/>
    <property type="project" value="UniProtKB-UniRule"/>
</dbReference>
<feature type="active site" evidence="9">
    <location>
        <position position="240"/>
    </location>
</feature>
<dbReference type="PANTHER" id="PTHR30349:SF41">
    <property type="entry name" value="INTEGRASE_RECOMBINASE PROTEIN MJ0367-RELATED"/>
    <property type="match status" value="1"/>
</dbReference>
<keyword evidence="7 9" id="KW-0233">DNA recombination</keyword>
<dbReference type="CDD" id="cd00798">
    <property type="entry name" value="INT_XerDC_C"/>
    <property type="match status" value="1"/>
</dbReference>
<dbReference type="PANTHER" id="PTHR30349">
    <property type="entry name" value="PHAGE INTEGRASE-RELATED"/>
    <property type="match status" value="1"/>
</dbReference>
<keyword evidence="8 9" id="KW-0131">Cell cycle</keyword>
<comment type="function">
    <text evidence="9">Site-specific tyrosine recombinase, which acts by catalyzing the cutting and rejoining of the recombining DNA molecules. The XerC-XerD complex is essential to convert dimers of the bacterial chromosome into monomers to permit their segregation at cell division. It also contributes to the segregational stability of plasmids.</text>
</comment>
<evidence type="ECO:0000259" key="11">
    <source>
        <dbReference type="PROSITE" id="PS51900"/>
    </source>
</evidence>
<sequence length="299" mass="34097">MSNPVNPWIAAYLRHLRAVEGGTDDTVRAYESDLHQFEVRVGNLELVDAKSIRRWLLEMGESGISARSVARKLSVIRSFYRYLEQQQLRVDNPAHRILSPKFRAHLPRVLTIDEITAMMETACLEHGPLGVRNLSLIETMYGAGLRSQEVVDINLLDISWDTGMIKVTGKGRKERKVPLGRYGLRALQRYLAEARPHLVKTATDALFLNRRGGRLSTRSVRRIVKATMLRSAVSRNISPHWLRHSYATHLLMNGADLRIVQELLGHANLRTTQIYTHVSQDQLTQVYQAAHPRARRNSQ</sequence>
<dbReference type="Gene3D" id="1.10.150.130">
    <property type="match status" value="1"/>
</dbReference>
<evidence type="ECO:0000256" key="8">
    <source>
        <dbReference type="ARBA" id="ARBA00023306"/>
    </source>
</evidence>
<dbReference type="GO" id="GO:0005737">
    <property type="term" value="C:cytoplasm"/>
    <property type="evidence" value="ECO:0007669"/>
    <property type="project" value="UniProtKB-SubCell"/>
</dbReference>
<evidence type="ECO:0000259" key="10">
    <source>
        <dbReference type="PROSITE" id="PS51898"/>
    </source>
</evidence>
<name>A0A2T2XJE2_9FIRM</name>
<feature type="active site" evidence="9">
    <location>
        <position position="170"/>
    </location>
</feature>
<dbReference type="Pfam" id="PF00589">
    <property type="entry name" value="Phage_integrase"/>
    <property type="match status" value="1"/>
</dbReference>
<dbReference type="GO" id="GO:0006313">
    <property type="term" value="P:DNA transposition"/>
    <property type="evidence" value="ECO:0007669"/>
    <property type="project" value="UniProtKB-UniRule"/>
</dbReference>
<reference evidence="12 13" key="1">
    <citation type="journal article" date="2014" name="BMC Genomics">
        <title>Comparison of environmental and isolate Sulfobacillus genomes reveals diverse carbon, sulfur, nitrogen, and hydrogen metabolisms.</title>
        <authorList>
            <person name="Justice N.B."/>
            <person name="Norman A."/>
            <person name="Brown C.T."/>
            <person name="Singh A."/>
            <person name="Thomas B.C."/>
            <person name="Banfield J.F."/>
        </authorList>
    </citation>
    <scope>NUCLEOTIDE SEQUENCE [LARGE SCALE GENOMIC DNA]</scope>
    <source>
        <strain evidence="12">AMDSBA4</strain>
    </source>
</reference>
<feature type="active site" description="O-(3'-phospho-DNA)-tyrosine intermediate" evidence="9">
    <location>
        <position position="275"/>
    </location>
</feature>
<evidence type="ECO:0000256" key="7">
    <source>
        <dbReference type="ARBA" id="ARBA00023172"/>
    </source>
</evidence>
<evidence type="ECO:0000256" key="3">
    <source>
        <dbReference type="ARBA" id="ARBA00022618"/>
    </source>
</evidence>
<feature type="active site" evidence="9">
    <location>
        <position position="266"/>
    </location>
</feature>
<feature type="domain" description="Tyr recombinase" evidence="10">
    <location>
        <begin position="105"/>
        <end position="288"/>
    </location>
</feature>
<dbReference type="PROSITE" id="PS51900">
    <property type="entry name" value="CB"/>
    <property type="match status" value="1"/>
</dbReference>
<feature type="active site" evidence="9">
    <location>
        <position position="146"/>
    </location>
</feature>
<evidence type="ECO:0000313" key="13">
    <source>
        <dbReference type="Proteomes" id="UP000242972"/>
    </source>
</evidence>
<keyword evidence="5 9" id="KW-0229">DNA integration</keyword>
<dbReference type="InterPro" id="IPR050090">
    <property type="entry name" value="Tyrosine_recombinase_XerCD"/>
</dbReference>
<dbReference type="GO" id="GO:0009037">
    <property type="term" value="F:tyrosine-based site-specific recombinase activity"/>
    <property type="evidence" value="ECO:0007669"/>
    <property type="project" value="UniProtKB-UniRule"/>
</dbReference>
<dbReference type="Gene3D" id="1.10.443.10">
    <property type="entry name" value="Intergrase catalytic core"/>
    <property type="match status" value="1"/>
</dbReference>
<dbReference type="InterPro" id="IPR023009">
    <property type="entry name" value="Tyrosine_recombinase_XerC/XerD"/>
</dbReference>
<comment type="subcellular location">
    <subcellularLocation>
        <location evidence="1 9">Cytoplasm</location>
    </subcellularLocation>
</comment>
<dbReference type="SUPFAM" id="SSF47823">
    <property type="entry name" value="lambda integrase-like, N-terminal domain"/>
    <property type="match status" value="1"/>
</dbReference>
<organism evidence="12 13">
    <name type="scientific">Sulfobacillus benefaciens</name>
    <dbReference type="NCBI Taxonomy" id="453960"/>
    <lineage>
        <taxon>Bacteria</taxon>
        <taxon>Bacillati</taxon>
        <taxon>Bacillota</taxon>
        <taxon>Clostridia</taxon>
        <taxon>Eubacteriales</taxon>
        <taxon>Clostridiales Family XVII. Incertae Sedis</taxon>
        <taxon>Sulfobacillus</taxon>
    </lineage>
</organism>
<gene>
    <name evidence="9" type="primary">xerC</name>
    <name evidence="12" type="ORF">C7B46_04030</name>
</gene>
<dbReference type="InterPro" id="IPR010998">
    <property type="entry name" value="Integrase_recombinase_N"/>
</dbReference>
<evidence type="ECO:0000256" key="2">
    <source>
        <dbReference type="ARBA" id="ARBA00022490"/>
    </source>
</evidence>
<protein>
    <recommendedName>
        <fullName evidence="9">Tyrosine recombinase XerC</fullName>
    </recommendedName>
</protein>
<comment type="caution">
    <text evidence="12">The sequence shown here is derived from an EMBL/GenBank/DDBJ whole genome shotgun (WGS) entry which is preliminary data.</text>
</comment>
<dbReference type="SUPFAM" id="SSF56349">
    <property type="entry name" value="DNA breaking-rejoining enzymes"/>
    <property type="match status" value="1"/>
</dbReference>
<dbReference type="GO" id="GO:0007059">
    <property type="term" value="P:chromosome segregation"/>
    <property type="evidence" value="ECO:0007669"/>
    <property type="project" value="UniProtKB-UniRule"/>
</dbReference>
<dbReference type="AlphaFoldDB" id="A0A2T2XJE2"/>
<dbReference type="InterPro" id="IPR011010">
    <property type="entry name" value="DNA_brk_join_enz"/>
</dbReference>
<evidence type="ECO:0000256" key="9">
    <source>
        <dbReference type="HAMAP-Rule" id="MF_01808"/>
    </source>
</evidence>
<keyword evidence="6 9" id="KW-0238">DNA-binding</keyword>
<dbReference type="HAMAP" id="MF_01808">
    <property type="entry name" value="Recomb_XerC_XerD"/>
    <property type="match status" value="1"/>
</dbReference>
<dbReference type="EMBL" id="PXYW01000007">
    <property type="protein sequence ID" value="PSR34612.1"/>
    <property type="molecule type" value="Genomic_DNA"/>
</dbReference>
<keyword evidence="2 9" id="KW-0963">Cytoplasm</keyword>
<evidence type="ECO:0000256" key="4">
    <source>
        <dbReference type="ARBA" id="ARBA00022829"/>
    </source>
</evidence>
<evidence type="ECO:0000313" key="12">
    <source>
        <dbReference type="EMBL" id="PSR34612.1"/>
    </source>
</evidence>
<feature type="active site" evidence="9">
    <location>
        <position position="243"/>
    </location>
</feature>
<dbReference type="PROSITE" id="PS51898">
    <property type="entry name" value="TYR_RECOMBINASE"/>
    <property type="match status" value="1"/>
</dbReference>
<accession>A0A2T2XJE2</accession>
<dbReference type="InterPro" id="IPR013762">
    <property type="entry name" value="Integrase-like_cat_sf"/>
</dbReference>
<dbReference type="InterPro" id="IPR044068">
    <property type="entry name" value="CB"/>
</dbReference>
<keyword evidence="4 9" id="KW-0159">Chromosome partition</keyword>
<dbReference type="NCBIfam" id="NF001399">
    <property type="entry name" value="PRK00283.1"/>
    <property type="match status" value="1"/>
</dbReference>
<dbReference type="Proteomes" id="UP000242972">
    <property type="component" value="Unassembled WGS sequence"/>
</dbReference>
<dbReference type="InterPro" id="IPR002104">
    <property type="entry name" value="Integrase_catalytic"/>
</dbReference>
<dbReference type="InterPro" id="IPR004107">
    <property type="entry name" value="Integrase_SAM-like_N"/>
</dbReference>
<keyword evidence="3 9" id="KW-0132">Cell division</keyword>
<evidence type="ECO:0000256" key="5">
    <source>
        <dbReference type="ARBA" id="ARBA00022908"/>
    </source>
</evidence>
<dbReference type="GO" id="GO:0051301">
    <property type="term" value="P:cell division"/>
    <property type="evidence" value="ECO:0007669"/>
    <property type="project" value="UniProtKB-KW"/>
</dbReference>
<feature type="domain" description="Core-binding (CB)" evidence="11">
    <location>
        <begin position="3"/>
        <end position="84"/>
    </location>
</feature>
<evidence type="ECO:0000256" key="6">
    <source>
        <dbReference type="ARBA" id="ARBA00023125"/>
    </source>
</evidence>
<proteinExistence type="inferred from homology"/>
<comment type="subunit">
    <text evidence="9">Forms a cyclic heterotetrameric complex composed of two molecules of XerC and two molecules of XerD.</text>
</comment>
<evidence type="ECO:0000256" key="1">
    <source>
        <dbReference type="ARBA" id="ARBA00004496"/>
    </source>
</evidence>
<dbReference type="Pfam" id="PF02899">
    <property type="entry name" value="Phage_int_SAM_1"/>
    <property type="match status" value="1"/>
</dbReference>